<dbReference type="InterPro" id="IPR011990">
    <property type="entry name" value="TPR-like_helical_dom_sf"/>
</dbReference>
<dbReference type="OrthoDB" id="185373at2759"/>
<dbReference type="Pfam" id="PF13041">
    <property type="entry name" value="PPR_2"/>
    <property type="match status" value="2"/>
</dbReference>
<dbReference type="GO" id="GO:0003723">
    <property type="term" value="F:RNA binding"/>
    <property type="evidence" value="ECO:0007669"/>
    <property type="project" value="InterPro"/>
</dbReference>
<dbReference type="Proteomes" id="UP000886520">
    <property type="component" value="Chromosome 16"/>
</dbReference>
<feature type="repeat" description="PPR" evidence="2">
    <location>
        <begin position="267"/>
        <end position="301"/>
    </location>
</feature>
<dbReference type="InterPro" id="IPR002885">
    <property type="entry name" value="PPR_rpt"/>
</dbReference>
<comment type="caution">
    <text evidence="3">The sequence shown here is derived from an EMBL/GenBank/DDBJ whole genome shotgun (WGS) entry which is preliminary data.</text>
</comment>
<reference evidence="3" key="1">
    <citation type="submission" date="2021-01" db="EMBL/GenBank/DDBJ databases">
        <title>Adiantum capillus-veneris genome.</title>
        <authorList>
            <person name="Fang Y."/>
            <person name="Liao Q."/>
        </authorList>
    </citation>
    <scope>NUCLEOTIDE SEQUENCE</scope>
    <source>
        <strain evidence="3">H3</strain>
        <tissue evidence="3">Leaf</tissue>
    </source>
</reference>
<evidence type="ECO:0000313" key="3">
    <source>
        <dbReference type="EMBL" id="KAI5068067.1"/>
    </source>
</evidence>
<feature type="repeat" description="PPR" evidence="2">
    <location>
        <begin position="468"/>
        <end position="502"/>
    </location>
</feature>
<evidence type="ECO:0000256" key="2">
    <source>
        <dbReference type="PROSITE-ProRule" id="PRU00708"/>
    </source>
</evidence>
<organism evidence="3 4">
    <name type="scientific">Adiantum capillus-veneris</name>
    <name type="common">Maidenhair fern</name>
    <dbReference type="NCBI Taxonomy" id="13818"/>
    <lineage>
        <taxon>Eukaryota</taxon>
        <taxon>Viridiplantae</taxon>
        <taxon>Streptophyta</taxon>
        <taxon>Embryophyta</taxon>
        <taxon>Tracheophyta</taxon>
        <taxon>Polypodiopsida</taxon>
        <taxon>Polypodiidae</taxon>
        <taxon>Polypodiales</taxon>
        <taxon>Pteridineae</taxon>
        <taxon>Pteridaceae</taxon>
        <taxon>Vittarioideae</taxon>
        <taxon>Adiantum</taxon>
    </lineage>
</organism>
<dbReference type="Pfam" id="PF01535">
    <property type="entry name" value="PPR"/>
    <property type="match status" value="4"/>
</dbReference>
<protein>
    <recommendedName>
        <fullName evidence="5">Pentatricopeptide repeat-containing protein</fullName>
    </recommendedName>
</protein>
<dbReference type="FunFam" id="1.25.40.10:FF:000285">
    <property type="entry name" value="Pentatricopeptide repeat-containing protein, chloroplastic"/>
    <property type="match status" value="1"/>
</dbReference>
<dbReference type="PROSITE" id="PS51375">
    <property type="entry name" value="PPR"/>
    <property type="match status" value="3"/>
</dbReference>
<feature type="repeat" description="PPR" evidence="2">
    <location>
        <begin position="165"/>
        <end position="200"/>
    </location>
</feature>
<evidence type="ECO:0000256" key="1">
    <source>
        <dbReference type="ARBA" id="ARBA00022737"/>
    </source>
</evidence>
<dbReference type="NCBIfam" id="TIGR00756">
    <property type="entry name" value="PPR"/>
    <property type="match status" value="4"/>
</dbReference>
<evidence type="ECO:0000313" key="4">
    <source>
        <dbReference type="Proteomes" id="UP000886520"/>
    </source>
</evidence>
<dbReference type="InterPro" id="IPR046960">
    <property type="entry name" value="PPR_At4g14850-like_plant"/>
</dbReference>
<dbReference type="PANTHER" id="PTHR47926">
    <property type="entry name" value="PENTATRICOPEPTIDE REPEAT-CONTAINING PROTEIN"/>
    <property type="match status" value="1"/>
</dbReference>
<accession>A0A9D4UI32</accession>
<dbReference type="AlphaFoldDB" id="A0A9D4UI32"/>
<gene>
    <name evidence="3" type="ORF">GOP47_0016412</name>
</gene>
<dbReference type="GO" id="GO:0009451">
    <property type="term" value="P:RNA modification"/>
    <property type="evidence" value="ECO:0007669"/>
    <property type="project" value="InterPro"/>
</dbReference>
<sequence length="568" mass="63729">MSSLRQFLRASPALRSAARSLQLDTERLWCIGCLQGEKMAASLHTAIYPHAPEGRPRPRFNNSGTSGNIGVMTKLREEGWFDEAIEIVDKMDKQGMEITSNVLLCLLSEAIKRNDLKQGRVLHGFTKKHNLESDTFLGTFLIRFYTSCGFLEEAIAAFNKVTDMSVYTWSDMIKAHARLGKGEDGLKVFDQMLQQSDLKPEENVFVAALEACAVIPSIDEGRRIHKCIMEHALTANANIGCALIDMYTRCGDFDEARKVFERLPKRELVVWNSMIAAYSHFKRFPEAFRLVQVLQQERLKPNDVTFVTMLKTCTGSMDLEAAKMIHSHISENQFDTNLVVASALINMYSRCGSMEGVSSVFQRLRIRDGRVWSAMVSGFTELGHAEDAIQQLLPRIPHESVMLTEAFMPLVKACCCTSSLEEAKRIHARALGGEKQDQQTGTTLADMYCKAGRLKDARRLLEKWYVKPPDMWNTVISGYAKQRLSQDAFTLLEQMRQEGFKPSVETVVCMLEACSSSADRGLAEQIHMQIIDCGLQANPLVGKAVAEMFDRCGRLEDAQQGSQVMSSM</sequence>
<dbReference type="Gene3D" id="1.25.40.10">
    <property type="entry name" value="Tetratricopeptide repeat domain"/>
    <property type="match status" value="4"/>
</dbReference>
<evidence type="ECO:0008006" key="5">
    <source>
        <dbReference type="Google" id="ProtNLM"/>
    </source>
</evidence>
<dbReference type="EMBL" id="JABFUD020000016">
    <property type="protein sequence ID" value="KAI5068067.1"/>
    <property type="molecule type" value="Genomic_DNA"/>
</dbReference>
<name>A0A9D4UI32_ADICA</name>
<dbReference type="SUPFAM" id="SSF48452">
    <property type="entry name" value="TPR-like"/>
    <property type="match status" value="2"/>
</dbReference>
<proteinExistence type="predicted"/>
<keyword evidence="4" id="KW-1185">Reference proteome</keyword>
<keyword evidence="1" id="KW-0677">Repeat</keyword>